<organism evidence="1 2">
    <name type="scientific">Dillenia turbinata</name>
    <dbReference type="NCBI Taxonomy" id="194707"/>
    <lineage>
        <taxon>Eukaryota</taxon>
        <taxon>Viridiplantae</taxon>
        <taxon>Streptophyta</taxon>
        <taxon>Embryophyta</taxon>
        <taxon>Tracheophyta</taxon>
        <taxon>Spermatophyta</taxon>
        <taxon>Magnoliopsida</taxon>
        <taxon>eudicotyledons</taxon>
        <taxon>Gunneridae</taxon>
        <taxon>Pentapetalae</taxon>
        <taxon>Dilleniales</taxon>
        <taxon>Dilleniaceae</taxon>
        <taxon>Dillenia</taxon>
    </lineage>
</organism>
<gene>
    <name evidence="1" type="ORF">RJ641_031764</name>
</gene>
<name>A0AAN8VY66_9MAGN</name>
<evidence type="ECO:0000313" key="2">
    <source>
        <dbReference type="Proteomes" id="UP001370490"/>
    </source>
</evidence>
<dbReference type="PANTHER" id="PTHR13017:SF0">
    <property type="entry name" value="METHENYLTETRAHYDROFOLATE SYNTHASE DOMAIN-CONTAINING PROTEIN"/>
    <property type="match status" value="1"/>
</dbReference>
<dbReference type="Proteomes" id="UP001370490">
    <property type="component" value="Unassembled WGS sequence"/>
</dbReference>
<sequence>MDNSKDDLGFMDGMDRVLIRAHCIKVNPDSPQKQARFLTLSEGKKLLTPQPRLRTGFFSIIVSPMLTLGFAELEYGMLSYMWAIYDSTPVVTSASDNS</sequence>
<evidence type="ECO:0000313" key="1">
    <source>
        <dbReference type="EMBL" id="KAK6938256.1"/>
    </source>
</evidence>
<dbReference type="GO" id="GO:0005737">
    <property type="term" value="C:cytoplasm"/>
    <property type="evidence" value="ECO:0007669"/>
    <property type="project" value="TreeGrafter"/>
</dbReference>
<dbReference type="InterPro" id="IPR002698">
    <property type="entry name" value="FTHF_cligase"/>
</dbReference>
<dbReference type="AlphaFoldDB" id="A0AAN8VY66"/>
<reference evidence="1 2" key="1">
    <citation type="submission" date="2023-12" db="EMBL/GenBank/DDBJ databases">
        <title>A high-quality genome assembly for Dillenia turbinata (Dilleniales).</title>
        <authorList>
            <person name="Chanderbali A."/>
        </authorList>
    </citation>
    <scope>NUCLEOTIDE SEQUENCE [LARGE SCALE GENOMIC DNA]</scope>
    <source>
        <strain evidence="1">LSX21</strain>
        <tissue evidence="1">Leaf</tissue>
    </source>
</reference>
<keyword evidence="2" id="KW-1185">Reference proteome</keyword>
<protein>
    <submittedName>
        <fullName evidence="1">Uncharacterized protein</fullName>
    </submittedName>
</protein>
<comment type="caution">
    <text evidence="1">The sequence shown here is derived from an EMBL/GenBank/DDBJ whole genome shotgun (WGS) entry which is preliminary data.</text>
</comment>
<proteinExistence type="predicted"/>
<dbReference type="EMBL" id="JBAMMX010000006">
    <property type="protein sequence ID" value="KAK6938256.1"/>
    <property type="molecule type" value="Genomic_DNA"/>
</dbReference>
<accession>A0AAN8VY66</accession>
<dbReference type="PANTHER" id="PTHR13017">
    <property type="entry name" value="5-FORMYLTETRAHYDROFOLATE CYCLO-LIGASE-RELATED"/>
    <property type="match status" value="1"/>
</dbReference>